<organism evidence="2 3">
    <name type="scientific">Cudoniella acicularis</name>
    <dbReference type="NCBI Taxonomy" id="354080"/>
    <lineage>
        <taxon>Eukaryota</taxon>
        <taxon>Fungi</taxon>
        <taxon>Dikarya</taxon>
        <taxon>Ascomycota</taxon>
        <taxon>Pezizomycotina</taxon>
        <taxon>Leotiomycetes</taxon>
        <taxon>Helotiales</taxon>
        <taxon>Tricladiaceae</taxon>
        <taxon>Cudoniella</taxon>
    </lineage>
</organism>
<dbReference type="Pfam" id="PF00078">
    <property type="entry name" value="RVT_1"/>
    <property type="match status" value="1"/>
</dbReference>
<dbReference type="PROSITE" id="PS50878">
    <property type="entry name" value="RT_POL"/>
    <property type="match status" value="1"/>
</dbReference>
<evidence type="ECO:0000313" key="3">
    <source>
        <dbReference type="Proteomes" id="UP000566819"/>
    </source>
</evidence>
<gene>
    <name evidence="2" type="ORF">G7Y89_g13619</name>
</gene>
<name>A0A8H4VW92_9HELO</name>
<keyword evidence="3" id="KW-1185">Reference proteome</keyword>
<proteinExistence type="predicted"/>
<accession>A0A8H4VW92</accession>
<dbReference type="InterPro" id="IPR000477">
    <property type="entry name" value="RT_dom"/>
</dbReference>
<dbReference type="EMBL" id="JAAMPI010001621">
    <property type="protein sequence ID" value="KAF4624552.1"/>
    <property type="molecule type" value="Genomic_DNA"/>
</dbReference>
<dbReference type="SUPFAM" id="SSF56672">
    <property type="entry name" value="DNA/RNA polymerases"/>
    <property type="match status" value="1"/>
</dbReference>
<evidence type="ECO:0000259" key="1">
    <source>
        <dbReference type="PROSITE" id="PS50878"/>
    </source>
</evidence>
<reference evidence="2 3" key="1">
    <citation type="submission" date="2020-03" db="EMBL/GenBank/DDBJ databases">
        <title>Draft Genome Sequence of Cudoniella acicularis.</title>
        <authorList>
            <person name="Buettner E."/>
            <person name="Kellner H."/>
        </authorList>
    </citation>
    <scope>NUCLEOTIDE SEQUENCE [LARGE SCALE GENOMIC DNA]</scope>
    <source>
        <strain evidence="2 3">DSM 108380</strain>
    </source>
</reference>
<comment type="caution">
    <text evidence="2">The sequence shown here is derived from an EMBL/GenBank/DDBJ whole genome shotgun (WGS) entry which is preliminary data.</text>
</comment>
<protein>
    <recommendedName>
        <fullName evidence="1">Reverse transcriptase domain-containing protein</fullName>
    </recommendedName>
</protein>
<sequence length="111" mass="12194">MKKPGKARYNVAGSWRPIALLSTVGKVIEKATAQKIQQLAETHNLLPKTQIGARRNRSTTSALELLTEQIHTIWNSGKNVASLLSLDISGAFDTVNHTRLLDVLRKEGLPP</sequence>
<evidence type="ECO:0000313" key="2">
    <source>
        <dbReference type="EMBL" id="KAF4624552.1"/>
    </source>
</evidence>
<dbReference type="InterPro" id="IPR043502">
    <property type="entry name" value="DNA/RNA_pol_sf"/>
</dbReference>
<dbReference type="Proteomes" id="UP000566819">
    <property type="component" value="Unassembled WGS sequence"/>
</dbReference>
<dbReference type="PANTHER" id="PTHR33481:SF1">
    <property type="entry name" value="ENDONUCLEASE_EXONUCLEASE_PHOSPHATASE DOMAIN-CONTAINING PROTEIN-RELATED"/>
    <property type="match status" value="1"/>
</dbReference>
<dbReference type="AlphaFoldDB" id="A0A8H4VW92"/>
<dbReference type="OrthoDB" id="3564644at2759"/>
<feature type="domain" description="Reverse transcriptase" evidence="1">
    <location>
        <begin position="1"/>
        <end position="111"/>
    </location>
</feature>
<dbReference type="PANTHER" id="PTHR33481">
    <property type="entry name" value="REVERSE TRANSCRIPTASE"/>
    <property type="match status" value="1"/>
</dbReference>